<dbReference type="OrthoDB" id="629492at2759"/>
<dbReference type="SUPFAM" id="SSF48371">
    <property type="entry name" value="ARM repeat"/>
    <property type="match status" value="1"/>
</dbReference>
<dbReference type="Proteomes" id="UP001153076">
    <property type="component" value="Unassembled WGS sequence"/>
</dbReference>
<organism evidence="9 10">
    <name type="scientific">Carnegiea gigantea</name>
    <dbReference type="NCBI Taxonomy" id="171969"/>
    <lineage>
        <taxon>Eukaryota</taxon>
        <taxon>Viridiplantae</taxon>
        <taxon>Streptophyta</taxon>
        <taxon>Embryophyta</taxon>
        <taxon>Tracheophyta</taxon>
        <taxon>Spermatophyta</taxon>
        <taxon>Magnoliopsida</taxon>
        <taxon>eudicotyledons</taxon>
        <taxon>Gunneridae</taxon>
        <taxon>Pentapetalae</taxon>
        <taxon>Caryophyllales</taxon>
        <taxon>Cactineae</taxon>
        <taxon>Cactaceae</taxon>
        <taxon>Cactoideae</taxon>
        <taxon>Echinocereeae</taxon>
        <taxon>Carnegiea</taxon>
    </lineage>
</organism>
<evidence type="ECO:0000256" key="3">
    <source>
        <dbReference type="ARBA" id="ARBA00012483"/>
    </source>
</evidence>
<dbReference type="GO" id="GO:0007166">
    <property type="term" value="P:cell surface receptor signaling pathway"/>
    <property type="evidence" value="ECO:0007669"/>
    <property type="project" value="InterPro"/>
</dbReference>
<keyword evidence="4" id="KW-0808">Transferase</keyword>
<keyword evidence="5" id="KW-0677">Repeat</keyword>
<dbReference type="InterPro" id="IPR000225">
    <property type="entry name" value="Armadillo"/>
</dbReference>
<evidence type="ECO:0000256" key="1">
    <source>
        <dbReference type="ARBA" id="ARBA00000900"/>
    </source>
</evidence>
<dbReference type="InterPro" id="IPR016024">
    <property type="entry name" value="ARM-type_fold"/>
</dbReference>
<feature type="repeat" description="ARM" evidence="7">
    <location>
        <begin position="415"/>
        <end position="457"/>
    </location>
</feature>
<dbReference type="InterPro" id="IPR045210">
    <property type="entry name" value="RING-Ubox_PUB"/>
</dbReference>
<evidence type="ECO:0000256" key="5">
    <source>
        <dbReference type="ARBA" id="ARBA00022737"/>
    </source>
</evidence>
<proteinExistence type="predicted"/>
<comment type="caution">
    <text evidence="9">The sequence shown here is derived from an EMBL/GenBank/DDBJ whole genome shotgun (WGS) entry which is preliminary data.</text>
</comment>
<dbReference type="SMART" id="SM00504">
    <property type="entry name" value="Ubox"/>
    <property type="match status" value="1"/>
</dbReference>
<dbReference type="PROSITE" id="PS50176">
    <property type="entry name" value="ARM_REPEAT"/>
    <property type="match status" value="1"/>
</dbReference>
<comment type="pathway">
    <text evidence="2">Protein modification; protein ubiquitination.</text>
</comment>
<dbReference type="GO" id="GO:0061630">
    <property type="term" value="F:ubiquitin protein ligase activity"/>
    <property type="evidence" value="ECO:0007669"/>
    <property type="project" value="UniProtKB-EC"/>
</dbReference>
<dbReference type="Pfam" id="PF25598">
    <property type="entry name" value="ARM_PUB"/>
    <property type="match status" value="1"/>
</dbReference>
<keyword evidence="6" id="KW-0833">Ubl conjugation pathway</keyword>
<dbReference type="InterPro" id="IPR003613">
    <property type="entry name" value="Ubox_domain"/>
</dbReference>
<keyword evidence="10" id="KW-1185">Reference proteome</keyword>
<evidence type="ECO:0000256" key="6">
    <source>
        <dbReference type="ARBA" id="ARBA00022786"/>
    </source>
</evidence>
<dbReference type="Gene3D" id="3.30.40.10">
    <property type="entry name" value="Zinc/RING finger domain, C3HC4 (zinc finger)"/>
    <property type="match status" value="1"/>
</dbReference>
<dbReference type="FunFam" id="3.30.40.10:FF:000562">
    <property type="entry name" value="RING-type E3 ubiquitin transferase"/>
    <property type="match status" value="1"/>
</dbReference>
<feature type="domain" description="U-box" evidence="8">
    <location>
        <begin position="272"/>
        <end position="346"/>
    </location>
</feature>
<dbReference type="InterPro" id="IPR013083">
    <property type="entry name" value="Znf_RING/FYVE/PHD"/>
</dbReference>
<comment type="catalytic activity">
    <reaction evidence="1">
        <text>S-ubiquitinyl-[E2 ubiquitin-conjugating enzyme]-L-cysteine + [acceptor protein]-L-lysine = [E2 ubiquitin-conjugating enzyme]-L-cysteine + N(6)-ubiquitinyl-[acceptor protein]-L-lysine.</text>
        <dbReference type="EC" id="2.3.2.27"/>
    </reaction>
</comment>
<evidence type="ECO:0000313" key="9">
    <source>
        <dbReference type="EMBL" id="KAJ8436161.1"/>
    </source>
</evidence>
<evidence type="ECO:0000313" key="10">
    <source>
        <dbReference type="Proteomes" id="UP001153076"/>
    </source>
</evidence>
<protein>
    <recommendedName>
        <fullName evidence="3">RING-type E3 ubiquitin transferase</fullName>
        <ecNumber evidence="3">2.3.2.27</ecNumber>
    </recommendedName>
</protein>
<dbReference type="EMBL" id="JAKOGI010000361">
    <property type="protein sequence ID" value="KAJ8436161.1"/>
    <property type="molecule type" value="Genomic_DNA"/>
</dbReference>
<dbReference type="InterPro" id="IPR011989">
    <property type="entry name" value="ARM-like"/>
</dbReference>
<sequence>MAISPTAFPARRRRPSPASFLSPRLSTFDLLRSLHALSAEISALRPPISGLLKRNCASIIRKCGILSVIFEEILRSTRKLDSLSPSSHLCFEEMFIVLHRIKALIEDCSNGSKMWLLMQSDSFSFSFHELTLDLWTLLEILPQKELNLSEDVIELRNLAIKQCRDDKSSFIDPIDKGLRIEVLNMLDSIKREIVPDHSRLGDIFVRLGLSDSASCREEIECLEDEVQCQTDERSKSEVIALIGLVRYAKCVLYGASSPNSDEKIRRTASDLNIPADFRCPITLDLMTDPVVVATGQTYDRTSVTQWIESGHNTCPKTGQTLAHTNLIPNRALKSLIAMWCRENRIPYAADDGGHGQTSAASSKAALEATKMTVSFLLGKLVSSSQSIETVNRIVYELRVLAKTDSNSRACIGEAGAIPLLVRHLGSENPSLQVNAVTTMLNLSILEANKARIMETDGALNGIIEVVRSGATWEAKGNAAATIFSLSGVSVYRKRLGKKTRLLKGLIELAKAGPTGSKRDALVAILSLAGDREIAGRLVECGIIDMIKDVMDELPEEALTILEMVVKKGGFVAVIAASHMTSKLVAVLRSGTDRTKESAIATLVIICRKGGAEMVAELAKISTIEVLIWELMGTGTARAKRKAASLMRILRRWAAGLEGDVLEEFSMTMAHARVLGGCILGNTDGLVATAASDPTLNLAPSRPILSGSTRGSSLLNGGSGDGIHEGAVTYTGKEKYTYRTLVLNVLPKGTKQTSGPSKRHNDFNA</sequence>
<dbReference type="Gene3D" id="1.20.930.20">
    <property type="entry name" value="Adaptor protein Cbl, N-terminal domain"/>
    <property type="match status" value="1"/>
</dbReference>
<dbReference type="CDD" id="cd16664">
    <property type="entry name" value="RING-Ubox_PUB"/>
    <property type="match status" value="1"/>
</dbReference>
<dbReference type="InterPro" id="IPR036537">
    <property type="entry name" value="Adaptor_Cbl_N_dom_sf"/>
</dbReference>
<dbReference type="PANTHER" id="PTHR23315:SF63">
    <property type="entry name" value="U-BOX DOMAIN-CONTAINING PROTEIN 16"/>
    <property type="match status" value="1"/>
</dbReference>
<evidence type="ECO:0000256" key="4">
    <source>
        <dbReference type="ARBA" id="ARBA00022679"/>
    </source>
</evidence>
<evidence type="ECO:0000259" key="8">
    <source>
        <dbReference type="PROSITE" id="PS51698"/>
    </source>
</evidence>
<dbReference type="GO" id="GO:0016567">
    <property type="term" value="P:protein ubiquitination"/>
    <property type="evidence" value="ECO:0007669"/>
    <property type="project" value="InterPro"/>
</dbReference>
<dbReference type="InterPro" id="IPR057623">
    <property type="entry name" value="PUB12-19-like_N"/>
</dbReference>
<reference evidence="9" key="1">
    <citation type="submission" date="2022-04" db="EMBL/GenBank/DDBJ databases">
        <title>Carnegiea gigantea Genome sequencing and assembly v2.</title>
        <authorList>
            <person name="Copetti D."/>
            <person name="Sanderson M.J."/>
            <person name="Burquez A."/>
            <person name="Wojciechowski M.F."/>
        </authorList>
    </citation>
    <scope>NUCLEOTIDE SEQUENCE</scope>
    <source>
        <strain evidence="9">SGP5-SGP5p</strain>
        <tissue evidence="9">Aerial part</tissue>
    </source>
</reference>
<name>A0A9Q1K4A1_9CARY</name>
<dbReference type="CDD" id="cd21037">
    <property type="entry name" value="MLKL_NTD"/>
    <property type="match status" value="1"/>
</dbReference>
<dbReference type="SUPFAM" id="SSF57850">
    <property type="entry name" value="RING/U-box"/>
    <property type="match status" value="1"/>
</dbReference>
<dbReference type="Pfam" id="PF04564">
    <property type="entry name" value="U-box"/>
    <property type="match status" value="1"/>
</dbReference>
<dbReference type="Gene3D" id="1.25.10.10">
    <property type="entry name" value="Leucine-rich Repeat Variant"/>
    <property type="match status" value="1"/>
</dbReference>
<evidence type="ECO:0000256" key="7">
    <source>
        <dbReference type="PROSITE-ProRule" id="PRU00259"/>
    </source>
</evidence>
<dbReference type="AlphaFoldDB" id="A0A9Q1K4A1"/>
<dbReference type="InterPro" id="IPR058678">
    <property type="entry name" value="ARM_PUB"/>
</dbReference>
<evidence type="ECO:0000256" key="2">
    <source>
        <dbReference type="ARBA" id="ARBA00004906"/>
    </source>
</evidence>
<dbReference type="InterPro" id="IPR059179">
    <property type="entry name" value="MLKL-like_MCAfunc"/>
</dbReference>
<dbReference type="PANTHER" id="PTHR23315">
    <property type="entry name" value="U BOX DOMAIN-CONTAINING"/>
    <property type="match status" value="1"/>
</dbReference>
<dbReference type="EC" id="2.3.2.27" evidence="3"/>
<dbReference type="Pfam" id="PF25368">
    <property type="entry name" value="PUB10_N"/>
    <property type="match status" value="1"/>
</dbReference>
<gene>
    <name evidence="9" type="ORF">Cgig2_025328</name>
</gene>
<accession>A0A9Q1K4A1</accession>
<dbReference type="PROSITE" id="PS51698">
    <property type="entry name" value="U_BOX"/>
    <property type="match status" value="1"/>
</dbReference>